<comment type="similarity">
    <text evidence="2">Belongs to the DsbD family.</text>
</comment>
<dbReference type="Pfam" id="PF02683">
    <property type="entry name" value="DsbD_TM"/>
    <property type="match status" value="1"/>
</dbReference>
<comment type="subcellular location">
    <subcellularLocation>
        <location evidence="1">Membrane</location>
        <topology evidence="1">Multi-pass membrane protein</topology>
    </subcellularLocation>
</comment>
<evidence type="ECO:0000256" key="4">
    <source>
        <dbReference type="ARBA" id="ARBA00022748"/>
    </source>
</evidence>
<evidence type="ECO:0000256" key="1">
    <source>
        <dbReference type="ARBA" id="ARBA00004141"/>
    </source>
</evidence>
<dbReference type="GO" id="GO:0016020">
    <property type="term" value="C:membrane"/>
    <property type="evidence" value="ECO:0007669"/>
    <property type="project" value="UniProtKB-SubCell"/>
</dbReference>
<evidence type="ECO:0000256" key="2">
    <source>
        <dbReference type="ARBA" id="ARBA00006143"/>
    </source>
</evidence>
<organism evidence="9 10">
    <name type="scientific">Nereida ignava</name>
    <dbReference type="NCBI Taxonomy" id="282199"/>
    <lineage>
        <taxon>Bacteria</taxon>
        <taxon>Pseudomonadati</taxon>
        <taxon>Pseudomonadota</taxon>
        <taxon>Alphaproteobacteria</taxon>
        <taxon>Rhodobacterales</taxon>
        <taxon>Roseobacteraceae</taxon>
        <taxon>Nereida</taxon>
    </lineage>
</organism>
<dbReference type="PANTHER" id="PTHR31272">
    <property type="entry name" value="CYTOCHROME C-TYPE BIOGENESIS PROTEIN HI_1454-RELATED"/>
    <property type="match status" value="1"/>
</dbReference>
<evidence type="ECO:0000259" key="8">
    <source>
        <dbReference type="Pfam" id="PF02683"/>
    </source>
</evidence>
<feature type="transmembrane region" description="Helical" evidence="7">
    <location>
        <begin position="12"/>
        <end position="34"/>
    </location>
</feature>
<evidence type="ECO:0000256" key="6">
    <source>
        <dbReference type="ARBA" id="ARBA00023136"/>
    </source>
</evidence>
<feature type="transmembrane region" description="Helical" evidence="7">
    <location>
        <begin position="90"/>
        <end position="110"/>
    </location>
</feature>
<feature type="transmembrane region" description="Helical" evidence="7">
    <location>
        <begin position="170"/>
        <end position="191"/>
    </location>
</feature>
<reference evidence="9 10" key="1">
    <citation type="submission" date="2015-04" db="EMBL/GenBank/DDBJ databases">
        <authorList>
            <person name="Syromyatnikov M.Y."/>
            <person name="Popov V.N."/>
        </authorList>
    </citation>
    <scope>NUCLEOTIDE SEQUENCE [LARGE SCALE GENOMIC DNA]</scope>
    <source>
        <strain evidence="9 10">CECT 5292</strain>
    </source>
</reference>
<dbReference type="GO" id="GO:0017004">
    <property type="term" value="P:cytochrome complex assembly"/>
    <property type="evidence" value="ECO:0007669"/>
    <property type="project" value="UniProtKB-KW"/>
</dbReference>
<feature type="transmembrane region" description="Helical" evidence="7">
    <location>
        <begin position="131"/>
        <end position="158"/>
    </location>
</feature>
<evidence type="ECO:0000313" key="9">
    <source>
        <dbReference type="EMBL" id="CRK76609.1"/>
    </source>
</evidence>
<keyword evidence="6 7" id="KW-0472">Membrane</keyword>
<feature type="transmembrane region" description="Helical" evidence="7">
    <location>
        <begin position="55"/>
        <end position="78"/>
    </location>
</feature>
<accession>A0A0U1NQ76</accession>
<evidence type="ECO:0000256" key="5">
    <source>
        <dbReference type="ARBA" id="ARBA00022989"/>
    </source>
</evidence>
<proteinExistence type="inferred from homology"/>
<dbReference type="PANTHER" id="PTHR31272:SF4">
    <property type="entry name" value="CYTOCHROME C-TYPE BIOGENESIS PROTEIN HI_1454-RELATED"/>
    <property type="match status" value="1"/>
</dbReference>
<feature type="domain" description="Cytochrome C biogenesis protein transmembrane" evidence="8">
    <location>
        <begin position="5"/>
        <end position="208"/>
    </location>
</feature>
<dbReference type="STRING" id="282199.GCA_001049735_02673"/>
<sequence length="246" mass="26451">MFEVTTVGALTAGLLSFLSPCVLPIVPFYISYFAGSRLNQAQSSENTIISERARAVASSIFFGLGIITVFVALGASASTLGVLMQDWFDVLRLVAACLLVVMGLHFLGIVQITGFHRQVRIETRLIDPSKFVGAYVVGLAFAFGWTPCVGPVLAAILFTAAAQDTAADGAQLLFVYGVGMTLPFVLVSLFVDQFTSWMSRFRTYLGVVEKITGLGLIIFGLLVGTDQIGAIAQVMLDYVPWFSRLG</sequence>
<dbReference type="EMBL" id="CVQV01000025">
    <property type="protein sequence ID" value="CRK76609.1"/>
    <property type="molecule type" value="Genomic_DNA"/>
</dbReference>
<keyword evidence="10" id="KW-1185">Reference proteome</keyword>
<dbReference type="Proteomes" id="UP000048949">
    <property type="component" value="Unassembled WGS sequence"/>
</dbReference>
<name>A0A0U1NQ76_9RHOB</name>
<keyword evidence="3 7" id="KW-0812">Transmembrane</keyword>
<keyword evidence="5 7" id="KW-1133">Transmembrane helix</keyword>
<evidence type="ECO:0000313" key="10">
    <source>
        <dbReference type="Proteomes" id="UP000048949"/>
    </source>
</evidence>
<protein>
    <submittedName>
        <fullName evidence="9">Thiol:disulfide interchange protein</fullName>
    </submittedName>
</protein>
<dbReference type="AlphaFoldDB" id="A0A0U1NQ76"/>
<dbReference type="InterPro" id="IPR003834">
    <property type="entry name" value="Cyt_c_assmbl_TM_dom"/>
</dbReference>
<gene>
    <name evidence="9" type="ORF">NIG5292_02674</name>
</gene>
<evidence type="ECO:0000256" key="7">
    <source>
        <dbReference type="SAM" id="Phobius"/>
    </source>
</evidence>
<feature type="transmembrane region" description="Helical" evidence="7">
    <location>
        <begin position="211"/>
        <end position="236"/>
    </location>
</feature>
<evidence type="ECO:0000256" key="3">
    <source>
        <dbReference type="ARBA" id="ARBA00022692"/>
    </source>
</evidence>
<dbReference type="OrthoDB" id="9803065at2"/>
<dbReference type="InterPro" id="IPR051790">
    <property type="entry name" value="Cytochrome_c-biogenesis_DsbD"/>
</dbReference>
<keyword evidence="4" id="KW-0201">Cytochrome c-type biogenesis</keyword>